<feature type="region of interest" description="Disordered" evidence="1">
    <location>
        <begin position="92"/>
        <end position="127"/>
    </location>
</feature>
<comment type="caution">
    <text evidence="3">The sequence shown here is derived from an EMBL/GenBank/DDBJ whole genome shotgun (WGS) entry which is preliminary data.</text>
</comment>
<dbReference type="Pfam" id="PF20710">
    <property type="entry name" value="DUF6824"/>
    <property type="match status" value="1"/>
</dbReference>
<name>A0A1Z5JDL6_FISSO</name>
<feature type="compositionally biased region" description="Basic and acidic residues" evidence="1">
    <location>
        <begin position="736"/>
        <end position="745"/>
    </location>
</feature>
<sequence length="745" mass="80793">MPANDNEEIDEPSEVDVLCGRGGMSNHHPGNEWYRRLIRSNRPLYRACPKHTKLLVSKAIVQAVEQQGGRFLDRDKSNGKWFKVSYKRAVDKTSQGLRERDRDDDASGDDDDENGADPVTVPESFSGRNAKVNLNELASVAIQHANSGVVRAPSAHISAPQLGGAISSLGTFAGQYTPMMARQPMEAMMSPEMQQQRVMSAALKQQRMDEFNDDMNPLPPGLAMRQSSMFQMLKHVQLLPGVSDIGQAGRQPGQLPFPTKLNNLPEEGKQKRKRSLIDDDNEEGVGRSFNGQTAAANQMLQSTLNASSLGNLAVSASQPPLLQPGISSQLLQSFGTPAFPSFQSIPSLGANQLRSQQMNSTQFGQSQLLQQMNQNSQAQLMNQMQLQQQRNQGQGAVNQVLQLKQAQVQQQLNQGQFPFQGSLNQQFGQGQMMNHLQLQQQLNTNQLQLMNQLQRQSSGGLSRLSSAQNMPAPPLGVQRLPSQISFQPFAASGMNTAVGVQDDPVNAPSFTRLKTQVSDWLKNSFWPVGSNPPTAPQQAELHQQQFGGGGGQGEAKAMSQQLAVNTATAIAKMIPPPIPGAMQDRKGAKRQKFGSDNGSMGDRQTPIITTVPPPGPQRSIQINTIPPISSKSKQPTGKSKQKVTSEIEEEAAAAAAMTSEVERSVSASLLTLASAPTGLFKGLSTLFSNPSTSVVMGTQPIPPNVEARPPSPDFPAAGLKKSKKSLLDDDDDERPEEARLRTVPW</sequence>
<feature type="compositionally biased region" description="Polar residues" evidence="1">
    <location>
        <begin position="618"/>
        <end position="644"/>
    </location>
</feature>
<dbReference type="EMBL" id="BDSP01000045">
    <property type="protein sequence ID" value="GAX11851.1"/>
    <property type="molecule type" value="Genomic_DNA"/>
</dbReference>
<dbReference type="AlphaFoldDB" id="A0A1Z5JDL6"/>
<dbReference type="OrthoDB" id="49548at2759"/>
<feature type="region of interest" description="Disordered" evidence="1">
    <location>
        <begin position="244"/>
        <end position="288"/>
    </location>
</feature>
<evidence type="ECO:0000259" key="2">
    <source>
        <dbReference type="Pfam" id="PF20710"/>
    </source>
</evidence>
<feature type="region of interest" description="Disordered" evidence="1">
    <location>
        <begin position="590"/>
        <end position="646"/>
    </location>
</feature>
<protein>
    <recommendedName>
        <fullName evidence="2">DUF6824 domain-containing protein</fullName>
    </recommendedName>
</protein>
<organism evidence="3 4">
    <name type="scientific">Fistulifera solaris</name>
    <name type="common">Oleaginous diatom</name>
    <dbReference type="NCBI Taxonomy" id="1519565"/>
    <lineage>
        <taxon>Eukaryota</taxon>
        <taxon>Sar</taxon>
        <taxon>Stramenopiles</taxon>
        <taxon>Ochrophyta</taxon>
        <taxon>Bacillariophyta</taxon>
        <taxon>Bacillariophyceae</taxon>
        <taxon>Bacillariophycidae</taxon>
        <taxon>Naviculales</taxon>
        <taxon>Naviculaceae</taxon>
        <taxon>Fistulifera</taxon>
    </lineage>
</organism>
<evidence type="ECO:0000313" key="3">
    <source>
        <dbReference type="EMBL" id="GAX11851.1"/>
    </source>
</evidence>
<proteinExistence type="predicted"/>
<feature type="compositionally biased region" description="Acidic residues" evidence="1">
    <location>
        <begin position="106"/>
        <end position="115"/>
    </location>
</feature>
<feature type="domain" description="DUF6824" evidence="2">
    <location>
        <begin position="16"/>
        <end position="99"/>
    </location>
</feature>
<dbReference type="Proteomes" id="UP000198406">
    <property type="component" value="Unassembled WGS sequence"/>
</dbReference>
<evidence type="ECO:0000256" key="1">
    <source>
        <dbReference type="SAM" id="MobiDB-lite"/>
    </source>
</evidence>
<dbReference type="InParanoid" id="A0A1Z5JDL6"/>
<evidence type="ECO:0000313" key="4">
    <source>
        <dbReference type="Proteomes" id="UP000198406"/>
    </source>
</evidence>
<dbReference type="InterPro" id="IPR049227">
    <property type="entry name" value="DUF6824"/>
</dbReference>
<gene>
    <name evidence="3" type="ORF">FisN_20Lh092</name>
</gene>
<accession>A0A1Z5JDL6</accession>
<reference evidence="3 4" key="1">
    <citation type="journal article" date="2015" name="Plant Cell">
        <title>Oil accumulation by the oleaginous diatom Fistulifera solaris as revealed by the genome and transcriptome.</title>
        <authorList>
            <person name="Tanaka T."/>
            <person name="Maeda Y."/>
            <person name="Veluchamy A."/>
            <person name="Tanaka M."/>
            <person name="Abida H."/>
            <person name="Marechal E."/>
            <person name="Bowler C."/>
            <person name="Muto M."/>
            <person name="Sunaga Y."/>
            <person name="Tanaka M."/>
            <person name="Yoshino T."/>
            <person name="Taniguchi T."/>
            <person name="Fukuda Y."/>
            <person name="Nemoto M."/>
            <person name="Matsumoto M."/>
            <person name="Wong P.S."/>
            <person name="Aburatani S."/>
            <person name="Fujibuchi W."/>
        </authorList>
    </citation>
    <scope>NUCLEOTIDE SEQUENCE [LARGE SCALE GENOMIC DNA]</scope>
    <source>
        <strain evidence="3 4">JPCC DA0580</strain>
    </source>
</reference>
<feature type="region of interest" description="Disordered" evidence="1">
    <location>
        <begin position="697"/>
        <end position="745"/>
    </location>
</feature>
<keyword evidence="4" id="KW-1185">Reference proteome</keyword>